<name>G4CKZ6_9NEIS</name>
<evidence type="ECO:0000313" key="2">
    <source>
        <dbReference type="Proteomes" id="UP000003019"/>
    </source>
</evidence>
<keyword evidence="2" id="KW-1185">Reference proteome</keyword>
<protein>
    <submittedName>
        <fullName evidence="1">Uncharacterized protein</fullName>
    </submittedName>
</protein>
<dbReference type="AlphaFoldDB" id="G4CKZ6"/>
<dbReference type="STRING" id="1032488.HMPREF9371_2287"/>
<gene>
    <name evidence="1" type="ORF">HMPREF9371_2287</name>
</gene>
<dbReference type="Proteomes" id="UP000003019">
    <property type="component" value="Unassembled WGS sequence"/>
</dbReference>
<sequence length="47" mass="5070">MPSPGIAAVFLVKTRICGVKNARKMSNLAALFAWQLQILPQKTASQA</sequence>
<evidence type="ECO:0000313" key="1">
    <source>
        <dbReference type="EMBL" id="EGY51481.1"/>
    </source>
</evidence>
<organism evidence="1 2">
    <name type="scientific">Neisseria shayeganii 871</name>
    <dbReference type="NCBI Taxonomy" id="1032488"/>
    <lineage>
        <taxon>Bacteria</taxon>
        <taxon>Pseudomonadati</taxon>
        <taxon>Pseudomonadota</taxon>
        <taxon>Betaproteobacteria</taxon>
        <taxon>Neisseriales</taxon>
        <taxon>Neisseriaceae</taxon>
        <taxon>Neisseria</taxon>
    </lineage>
</organism>
<dbReference type="EMBL" id="AGAY01000076">
    <property type="protein sequence ID" value="EGY51481.1"/>
    <property type="molecule type" value="Genomic_DNA"/>
</dbReference>
<reference evidence="1 2" key="1">
    <citation type="submission" date="2011-05" db="EMBL/GenBank/DDBJ databases">
        <authorList>
            <person name="Muzny D."/>
            <person name="Qin X."/>
            <person name="Deng J."/>
            <person name="Jiang H."/>
            <person name="Liu Y."/>
            <person name="Qu J."/>
            <person name="Song X.-Z."/>
            <person name="Zhang L."/>
            <person name="Thornton R."/>
            <person name="Coyle M."/>
            <person name="Francisco L."/>
            <person name="Jackson L."/>
            <person name="Javaid M."/>
            <person name="Korchina V."/>
            <person name="Kovar C."/>
            <person name="Mata R."/>
            <person name="Mathew T."/>
            <person name="Ngo R."/>
            <person name="Nguyen L."/>
            <person name="Nguyen N."/>
            <person name="Okwuonu G."/>
            <person name="Ongeri F."/>
            <person name="Pham C."/>
            <person name="Simmons D."/>
            <person name="Wilczek-Boney K."/>
            <person name="Hale W."/>
            <person name="Jakkamsetti A."/>
            <person name="Pham P."/>
            <person name="Ruth R."/>
            <person name="San Lucas F."/>
            <person name="Warren J."/>
            <person name="Zhang J."/>
            <person name="Zhao Z."/>
            <person name="Zhou C."/>
            <person name="Zhu D."/>
            <person name="Lee S."/>
            <person name="Bess C."/>
            <person name="Blankenburg K."/>
            <person name="Forbes L."/>
            <person name="Fu Q."/>
            <person name="Gubbala S."/>
            <person name="Hirani K."/>
            <person name="Jayaseelan J.C."/>
            <person name="Lara F."/>
            <person name="Munidasa M."/>
            <person name="Palculict T."/>
            <person name="Patil S."/>
            <person name="Pu L.-L."/>
            <person name="Saada N."/>
            <person name="Tang L."/>
            <person name="Weissenberger G."/>
            <person name="Zhu Y."/>
            <person name="Hemphill L."/>
            <person name="Shang Y."/>
            <person name="Youmans B."/>
            <person name="Ayvaz T."/>
            <person name="Ross M."/>
            <person name="Santibanez J."/>
            <person name="Aqrawi P."/>
            <person name="Gross S."/>
            <person name="Joshi V."/>
            <person name="Fowler G."/>
            <person name="Nazareth L."/>
            <person name="Reid J."/>
            <person name="Worley K."/>
            <person name="Petrosino J."/>
            <person name="Highlander S."/>
            <person name="Gibbs R."/>
        </authorList>
    </citation>
    <scope>NUCLEOTIDE SEQUENCE [LARGE SCALE GENOMIC DNA]</scope>
    <source>
        <strain evidence="1 2">871</strain>
    </source>
</reference>
<proteinExistence type="predicted"/>
<dbReference type="HOGENOM" id="CLU_198283_1_1_4"/>
<comment type="caution">
    <text evidence="1">The sequence shown here is derived from an EMBL/GenBank/DDBJ whole genome shotgun (WGS) entry which is preliminary data.</text>
</comment>
<accession>G4CKZ6</accession>
<dbReference type="PATRIC" id="fig|1032488.3.peg.2157"/>